<dbReference type="Gene3D" id="1.10.10.10">
    <property type="entry name" value="Winged helix-like DNA-binding domain superfamily/Winged helix DNA-binding domain"/>
    <property type="match status" value="1"/>
</dbReference>
<keyword evidence="1" id="KW-0805">Transcription regulation</keyword>
<sequence>MDPGTDDVATLDLPEELRTFVEDFAFAWGAAGNPRMDGRVLGLLLIVDRPFLSSAQIADMLGASAGAVSMSTRALVSLGFLKPHSLPGDRSRYFRVEEDVWGSFLAGERDYARRITSTIEYGLDAVAPDAVGPRTRLNNARRYMVWLVGYHRKMLSDWEAYRDSGADEDDAS</sequence>
<proteinExistence type="predicted"/>
<dbReference type="SUPFAM" id="SSF46785">
    <property type="entry name" value="Winged helix' DNA-binding domain"/>
    <property type="match status" value="1"/>
</dbReference>
<accession>A0AAJ5W0P1</accession>
<evidence type="ECO:0000256" key="3">
    <source>
        <dbReference type="ARBA" id="ARBA00023163"/>
    </source>
</evidence>
<dbReference type="InterPro" id="IPR036388">
    <property type="entry name" value="WH-like_DNA-bd_sf"/>
</dbReference>
<reference evidence="4" key="1">
    <citation type="submission" date="2023-03" db="EMBL/GenBank/DDBJ databases">
        <title>Andean soil-derived lignocellulolytic bacterial consortium as a source of novel taxa and putative plastic-active enzymes.</title>
        <authorList>
            <person name="Diaz-Garcia L."/>
            <person name="Chuvochina M."/>
            <person name="Feuerriegel G."/>
            <person name="Bunk B."/>
            <person name="Sproer C."/>
            <person name="Streit W.R."/>
            <person name="Rodriguez L.M."/>
            <person name="Overmann J."/>
            <person name="Jimenez D.J."/>
        </authorList>
    </citation>
    <scope>NUCLEOTIDE SEQUENCE</scope>
    <source>
        <strain evidence="4">MAG 4610</strain>
    </source>
</reference>
<name>A0AAJ5W0P1_9MICO</name>
<dbReference type="EMBL" id="CP119321">
    <property type="protein sequence ID" value="WEK12869.1"/>
    <property type="molecule type" value="Genomic_DNA"/>
</dbReference>
<gene>
    <name evidence="4" type="ORF">P0Y48_10385</name>
</gene>
<evidence type="ECO:0000313" key="4">
    <source>
        <dbReference type="EMBL" id="WEK12869.1"/>
    </source>
</evidence>
<dbReference type="InterPro" id="IPR052362">
    <property type="entry name" value="HTH-GbsR_regulator"/>
</dbReference>
<dbReference type="Proteomes" id="UP001213972">
    <property type="component" value="Chromosome"/>
</dbReference>
<dbReference type="GO" id="GO:0003677">
    <property type="term" value="F:DNA binding"/>
    <property type="evidence" value="ECO:0007669"/>
    <property type="project" value="UniProtKB-KW"/>
</dbReference>
<evidence type="ECO:0000256" key="2">
    <source>
        <dbReference type="ARBA" id="ARBA00023125"/>
    </source>
</evidence>
<dbReference type="InterPro" id="IPR036390">
    <property type="entry name" value="WH_DNA-bd_sf"/>
</dbReference>
<protein>
    <submittedName>
        <fullName evidence="4">Transcriptional regulator</fullName>
    </submittedName>
</protein>
<dbReference type="PANTHER" id="PTHR38465">
    <property type="entry name" value="HTH-TYPE TRANSCRIPTIONAL REGULATOR MJ1563-RELATED"/>
    <property type="match status" value="1"/>
</dbReference>
<organism evidence="4 5">
    <name type="scientific">Candidatus Microbacterium phytovorans</name>
    <dbReference type="NCBI Taxonomy" id="3121374"/>
    <lineage>
        <taxon>Bacteria</taxon>
        <taxon>Bacillati</taxon>
        <taxon>Actinomycetota</taxon>
        <taxon>Actinomycetes</taxon>
        <taxon>Micrococcales</taxon>
        <taxon>Microbacteriaceae</taxon>
        <taxon>Microbacterium</taxon>
    </lineage>
</organism>
<dbReference type="AlphaFoldDB" id="A0AAJ5W0P1"/>
<evidence type="ECO:0000256" key="1">
    <source>
        <dbReference type="ARBA" id="ARBA00023015"/>
    </source>
</evidence>
<keyword evidence="3" id="KW-0804">Transcription</keyword>
<keyword evidence="2" id="KW-0238">DNA-binding</keyword>
<evidence type="ECO:0000313" key="5">
    <source>
        <dbReference type="Proteomes" id="UP001213972"/>
    </source>
</evidence>
<dbReference type="PANTHER" id="PTHR38465:SF2">
    <property type="entry name" value="HTH-TYPE TRANSCRIPTIONAL REGULATOR MMPR5"/>
    <property type="match status" value="1"/>
</dbReference>